<dbReference type="Proteomes" id="UP000053584">
    <property type="component" value="Unassembled WGS sequence"/>
</dbReference>
<evidence type="ECO:0000313" key="1">
    <source>
        <dbReference type="EMBL" id="KFV80748.1"/>
    </source>
</evidence>
<reference evidence="1 2" key="1">
    <citation type="submission" date="2014-04" db="EMBL/GenBank/DDBJ databases">
        <title>Genome evolution of avian class.</title>
        <authorList>
            <person name="Zhang G."/>
            <person name="Li C."/>
        </authorList>
    </citation>
    <scope>NUCLEOTIDE SEQUENCE [LARGE SCALE GENOMIC DNA]</scope>
    <source>
        <strain evidence="1">BGI_N308</strain>
    </source>
</reference>
<proteinExistence type="predicted"/>
<dbReference type="Gene3D" id="1.10.287.210">
    <property type="match status" value="1"/>
</dbReference>
<feature type="non-terminal residue" evidence="1">
    <location>
        <position position="55"/>
    </location>
</feature>
<organism evidence="1 2">
    <name type="scientific">Struthio camelus australis</name>
    <dbReference type="NCBI Taxonomy" id="441894"/>
    <lineage>
        <taxon>Eukaryota</taxon>
        <taxon>Metazoa</taxon>
        <taxon>Chordata</taxon>
        <taxon>Craniata</taxon>
        <taxon>Vertebrata</taxon>
        <taxon>Euteleostomi</taxon>
        <taxon>Archelosauria</taxon>
        <taxon>Archosauria</taxon>
        <taxon>Dinosauria</taxon>
        <taxon>Saurischia</taxon>
        <taxon>Theropoda</taxon>
        <taxon>Coelurosauria</taxon>
        <taxon>Aves</taxon>
        <taxon>Palaeognathae</taxon>
        <taxon>Struthioniformes</taxon>
        <taxon>Struthionidae</taxon>
        <taxon>Struthio</taxon>
    </lineage>
</organism>
<feature type="non-terminal residue" evidence="1">
    <location>
        <position position="1"/>
    </location>
</feature>
<evidence type="ECO:0000313" key="2">
    <source>
        <dbReference type="Proteomes" id="UP000053584"/>
    </source>
</evidence>
<name>A0A093HDQ8_STRCA</name>
<protein>
    <submittedName>
        <fullName evidence="1">Uncharacterized protein</fullName>
    </submittedName>
</protein>
<accession>A0A093HDQ8</accession>
<sequence>FLLLAHGHGCEILEGMCCMNLSDHSESIHNSILRLKESVAKLRLDDNDWLEWLFS</sequence>
<keyword evidence="2" id="KW-1185">Reference proteome</keyword>
<gene>
    <name evidence="1" type="ORF">N308_05983</name>
</gene>
<dbReference type="AlphaFoldDB" id="A0A093HDQ8"/>
<dbReference type="EMBL" id="KL206271">
    <property type="protein sequence ID" value="KFV80748.1"/>
    <property type="molecule type" value="Genomic_DNA"/>
</dbReference>
<dbReference type="SUPFAM" id="SSF58069">
    <property type="entry name" value="Virus ectodomain"/>
    <property type="match status" value="1"/>
</dbReference>